<dbReference type="HOGENOM" id="CLU_025996_17_0_11"/>
<dbReference type="KEGG" id="chn:A605_03505"/>
<dbReference type="Proteomes" id="UP000011723">
    <property type="component" value="Chromosome"/>
</dbReference>
<dbReference type="InterPro" id="IPR029044">
    <property type="entry name" value="Nucleotide-diphossugar_trans"/>
</dbReference>
<dbReference type="Gene3D" id="3.90.550.10">
    <property type="entry name" value="Spore Coat Polysaccharide Biosynthesis Protein SpsA, Chain A"/>
    <property type="match status" value="1"/>
</dbReference>
<protein>
    <submittedName>
        <fullName evidence="2">Glycosyl transferase family protein</fullName>
    </submittedName>
</protein>
<evidence type="ECO:0000313" key="3">
    <source>
        <dbReference type="Proteomes" id="UP000011723"/>
    </source>
</evidence>
<dbReference type="PANTHER" id="PTHR43685">
    <property type="entry name" value="GLYCOSYLTRANSFERASE"/>
    <property type="match status" value="1"/>
</dbReference>
<dbReference type="PANTHER" id="PTHR43685:SF14">
    <property type="entry name" value="GLYCOSYLTRANSFERASE 2-LIKE DOMAIN-CONTAINING PROTEIN"/>
    <property type="match status" value="1"/>
</dbReference>
<dbReference type="GO" id="GO:0016740">
    <property type="term" value="F:transferase activity"/>
    <property type="evidence" value="ECO:0007669"/>
    <property type="project" value="UniProtKB-KW"/>
</dbReference>
<dbReference type="EMBL" id="CP003697">
    <property type="protein sequence ID" value="AGF71712.1"/>
    <property type="molecule type" value="Genomic_DNA"/>
</dbReference>
<organism evidence="2 3">
    <name type="scientific">Corynebacterium halotolerans YIM 70093 = DSM 44683</name>
    <dbReference type="NCBI Taxonomy" id="1121362"/>
    <lineage>
        <taxon>Bacteria</taxon>
        <taxon>Bacillati</taxon>
        <taxon>Actinomycetota</taxon>
        <taxon>Actinomycetes</taxon>
        <taxon>Mycobacteriales</taxon>
        <taxon>Corynebacteriaceae</taxon>
        <taxon>Corynebacterium</taxon>
    </lineage>
</organism>
<evidence type="ECO:0000259" key="1">
    <source>
        <dbReference type="Pfam" id="PF00535"/>
    </source>
</evidence>
<keyword evidence="3" id="KW-1185">Reference proteome</keyword>
<gene>
    <name evidence="2" type="ORF">A605_03505</name>
</gene>
<dbReference type="AlphaFoldDB" id="M1NQC7"/>
<dbReference type="STRING" id="1121362.A605_03505"/>
<dbReference type="RefSeq" id="WP_015400132.1">
    <property type="nucleotide sequence ID" value="NC_020302.1"/>
</dbReference>
<reference evidence="2 3" key="1">
    <citation type="journal article" date="2012" name="Stand. Genomic Sci.">
        <title>Genome sequence of the halotolerant bacterium Corynebacterium halotolerans type strain YIM 70093(T) (= DSM 44683(T)).</title>
        <authorList>
            <person name="Ruckert C."/>
            <person name="Albersmeier A."/>
            <person name="Al-Dilaimi A."/>
            <person name="Niehaus K."/>
            <person name="Szczepanowski R."/>
            <person name="Kalinowski J."/>
        </authorList>
    </citation>
    <scope>NUCLEOTIDE SEQUENCE [LARGE SCALE GENOMIC DNA]</scope>
    <source>
        <strain evidence="2">YIM 70093</strain>
    </source>
</reference>
<dbReference type="PATRIC" id="fig|1121362.3.peg.705"/>
<dbReference type="SUPFAM" id="SSF53448">
    <property type="entry name" value="Nucleotide-diphospho-sugar transferases"/>
    <property type="match status" value="1"/>
</dbReference>
<dbReference type="CDD" id="cd00761">
    <property type="entry name" value="Glyco_tranf_GTA_type"/>
    <property type="match status" value="1"/>
</dbReference>
<feature type="domain" description="Glycosyltransferase 2-like" evidence="1">
    <location>
        <begin position="11"/>
        <end position="113"/>
    </location>
</feature>
<evidence type="ECO:0000313" key="2">
    <source>
        <dbReference type="EMBL" id="AGF71712.1"/>
    </source>
</evidence>
<sequence length="261" mass="28767">MHDPTDRRAISVIIPCLNDAALLRRCLASFSAQEVPPDEVIVVDNGSTDDSADVARTAGARVVPEPRRGITWATRAGFDAAAGDILLRVDADAAAAPDFLARLHAAWDAADASPGRRVVGVTGTARFEVPGVLGDLASRAYLGAYRFSVGSTLGHHPFFGTNYSLRADWWREVRGQIDSADTYAHEDMQISFAVRPDETVWFQRDLTLDMDPRALHGTRQLAVRFHRGLHTVFSGWRNHPPHRRLARRGLLGRHLYEELGA</sequence>
<proteinExistence type="predicted"/>
<dbReference type="InterPro" id="IPR050834">
    <property type="entry name" value="Glycosyltransf_2"/>
</dbReference>
<dbReference type="InterPro" id="IPR001173">
    <property type="entry name" value="Glyco_trans_2-like"/>
</dbReference>
<accession>M1NQC7</accession>
<name>M1NQC7_9CORY</name>
<dbReference type="eggNOG" id="COG0463">
    <property type="taxonomic scope" value="Bacteria"/>
</dbReference>
<keyword evidence="2" id="KW-0808">Transferase</keyword>
<dbReference type="Pfam" id="PF00535">
    <property type="entry name" value="Glycos_transf_2"/>
    <property type="match status" value="1"/>
</dbReference>